<evidence type="ECO:0000256" key="1">
    <source>
        <dbReference type="ARBA" id="ARBA00022801"/>
    </source>
</evidence>
<keyword evidence="1" id="KW-0378">Hydrolase</keyword>
<dbReference type="Proteomes" id="UP000324595">
    <property type="component" value="Unassembled WGS sequence"/>
</dbReference>
<dbReference type="InterPro" id="IPR005674">
    <property type="entry name" value="CocE/Ser_esterase"/>
</dbReference>
<dbReference type="EMBL" id="VNHY01000001">
    <property type="protein sequence ID" value="TYP95532.1"/>
    <property type="molecule type" value="Genomic_DNA"/>
</dbReference>
<evidence type="ECO:0000313" key="4">
    <source>
        <dbReference type="Proteomes" id="UP000324595"/>
    </source>
</evidence>
<dbReference type="SUPFAM" id="SSF53474">
    <property type="entry name" value="alpha/beta-Hydrolases"/>
    <property type="match status" value="1"/>
</dbReference>
<dbReference type="Gene3D" id="1.10.3020.10">
    <property type="entry name" value="alpha-amino acid ester hydrolase ( Helical cap domain)"/>
    <property type="match status" value="1"/>
</dbReference>
<dbReference type="OrthoDB" id="319764at2"/>
<reference evidence="3 4" key="1">
    <citation type="submission" date="2019-07" db="EMBL/GenBank/DDBJ databases">
        <title>Genomic Encyclopedia of Archaeal and Bacterial Type Strains, Phase II (KMG-II): from individual species to whole genera.</title>
        <authorList>
            <person name="Goeker M."/>
        </authorList>
    </citation>
    <scope>NUCLEOTIDE SEQUENCE [LARGE SCALE GENOMIC DNA]</scope>
    <source>
        <strain evidence="3 4">DSM 21935</strain>
    </source>
</reference>
<dbReference type="NCBIfam" id="TIGR00976">
    <property type="entry name" value="CocE_NonD"/>
    <property type="match status" value="1"/>
</dbReference>
<dbReference type="Gene3D" id="2.60.120.260">
    <property type="entry name" value="Galactose-binding domain-like"/>
    <property type="match status" value="1"/>
</dbReference>
<dbReference type="AlphaFoldDB" id="A0A5D3YP99"/>
<accession>A0A5D3YP99</accession>
<dbReference type="RefSeq" id="WP_148898196.1">
    <property type="nucleotide sequence ID" value="NZ_VNHY01000001.1"/>
</dbReference>
<dbReference type="Pfam" id="PF08530">
    <property type="entry name" value="PepX_C"/>
    <property type="match status" value="1"/>
</dbReference>
<sequence length="626" mass="72064">MKNKSSIIRYSTLILFIICIALPLYGQSQQFSKSDYIKSEYDIEMRDGIKLHTVIYRPDSAKQKLPFLMKRTPYSCRPYGEETMPRSIHSNPQLVKDGYIFVCQDVRGRWMSEGQYSTLTPNVPGPGGTDESSDTYDTIEWLLDNISNHNGKVGQYGISYPGFYTAAALPNAHPALVASSPQAPISDFFFDDFHHHGAYLMSYWYATNVFGYQHEQPTSNPWYNLPDISSNDAYWFYLNKLEPLSKASKYYKKDNFFWQEIINNPNYNNFWQSRNILPHLRNIDHSVLVVGGWFDAEDLYGPLNVYKTIENKNDGEAQNTIVMGPWSHGDWAGSDGPQIVGDIFFGNNLSGWFKKNVEAPFFRSKLKGKGSADLPEAYMFDTGLKKWDQFEQWPPQNASQQSWYVHGDGSLNLQKPSKNSTEYTEYVSDLSHPVPHIETPKMRFTPRPFMTSDQRFAARRPDVATFETEVLKENVTISGEILSKLYVSTSGTASDWIVKLIDVYPPSVKEGKHTPKNVELDNYHQMVRSEVIRGRFRDSYENPKPFEPDKITSVDLPLQDIHHTFKKGHKIQIQIQSTFFPYIDLNPQKYVKNIFKADSSDFQNATQRIYHTSEHPTSILMDVQKK</sequence>
<proteinExistence type="predicted"/>
<dbReference type="Pfam" id="PF02129">
    <property type="entry name" value="Peptidase_S15"/>
    <property type="match status" value="1"/>
</dbReference>
<protein>
    <recommendedName>
        <fullName evidence="2">Xaa-Pro dipeptidyl-peptidase C-terminal domain-containing protein</fullName>
    </recommendedName>
</protein>
<dbReference type="InterPro" id="IPR029058">
    <property type="entry name" value="AB_hydrolase_fold"/>
</dbReference>
<evidence type="ECO:0000259" key="2">
    <source>
        <dbReference type="SMART" id="SM00939"/>
    </source>
</evidence>
<organism evidence="3 4">
    <name type="scientific">Fodinibius salinus</name>
    <dbReference type="NCBI Taxonomy" id="860790"/>
    <lineage>
        <taxon>Bacteria</taxon>
        <taxon>Pseudomonadati</taxon>
        <taxon>Balneolota</taxon>
        <taxon>Balneolia</taxon>
        <taxon>Balneolales</taxon>
        <taxon>Balneolaceae</taxon>
        <taxon>Fodinibius</taxon>
    </lineage>
</organism>
<keyword evidence="4" id="KW-1185">Reference proteome</keyword>
<dbReference type="InterPro" id="IPR000383">
    <property type="entry name" value="Xaa-Pro-like_dom"/>
</dbReference>
<dbReference type="Gene3D" id="3.40.50.1820">
    <property type="entry name" value="alpha/beta hydrolase"/>
    <property type="match status" value="1"/>
</dbReference>
<feature type="domain" description="Xaa-Pro dipeptidyl-peptidase C-terminal" evidence="2">
    <location>
        <begin position="359"/>
        <end position="620"/>
    </location>
</feature>
<name>A0A5D3YP99_9BACT</name>
<dbReference type="SMART" id="SM00939">
    <property type="entry name" value="PepX_C"/>
    <property type="match status" value="1"/>
</dbReference>
<gene>
    <name evidence="3" type="ORF">LX73_0840</name>
</gene>
<dbReference type="GO" id="GO:0008239">
    <property type="term" value="F:dipeptidyl-peptidase activity"/>
    <property type="evidence" value="ECO:0007669"/>
    <property type="project" value="InterPro"/>
</dbReference>
<dbReference type="InterPro" id="IPR013736">
    <property type="entry name" value="Xaa-Pro_dipept_C"/>
</dbReference>
<dbReference type="InterPro" id="IPR008979">
    <property type="entry name" value="Galactose-bd-like_sf"/>
</dbReference>
<evidence type="ECO:0000313" key="3">
    <source>
        <dbReference type="EMBL" id="TYP95532.1"/>
    </source>
</evidence>
<comment type="caution">
    <text evidence="3">The sequence shown here is derived from an EMBL/GenBank/DDBJ whole genome shotgun (WGS) entry which is preliminary data.</text>
</comment>
<dbReference type="SUPFAM" id="SSF49785">
    <property type="entry name" value="Galactose-binding domain-like"/>
    <property type="match status" value="1"/>
</dbReference>